<comment type="caution">
    <text evidence="2">The sequence shown here is derived from an EMBL/GenBank/DDBJ whole genome shotgun (WGS) entry which is preliminary data.</text>
</comment>
<accession>A0AAE1DA01</accession>
<evidence type="ECO:0000313" key="2">
    <source>
        <dbReference type="EMBL" id="KAK3762767.1"/>
    </source>
</evidence>
<evidence type="ECO:0000313" key="3">
    <source>
        <dbReference type="Proteomes" id="UP001283361"/>
    </source>
</evidence>
<name>A0AAE1DA01_9GAST</name>
<organism evidence="2 3">
    <name type="scientific">Elysia crispata</name>
    <name type="common">lettuce slug</name>
    <dbReference type="NCBI Taxonomy" id="231223"/>
    <lineage>
        <taxon>Eukaryota</taxon>
        <taxon>Metazoa</taxon>
        <taxon>Spiralia</taxon>
        <taxon>Lophotrochozoa</taxon>
        <taxon>Mollusca</taxon>
        <taxon>Gastropoda</taxon>
        <taxon>Heterobranchia</taxon>
        <taxon>Euthyneura</taxon>
        <taxon>Panpulmonata</taxon>
        <taxon>Sacoglossa</taxon>
        <taxon>Placobranchoidea</taxon>
        <taxon>Plakobranchidae</taxon>
        <taxon>Elysia</taxon>
    </lineage>
</organism>
<dbReference type="AlphaFoldDB" id="A0AAE1DA01"/>
<sequence length="103" mass="12027">MRFLTLVMIVCFCIMFVTAQNRYDGAGNCVTGNLCKSVIRFIEDDKGRRHCCEKFYDYPLKVKEPFGSLGVPAKIIRKAVYQWIRTHFYEGTSTLVVQRWQYG</sequence>
<feature type="signal peptide" evidence="1">
    <location>
        <begin position="1"/>
        <end position="19"/>
    </location>
</feature>
<keyword evidence="1" id="KW-0732">Signal</keyword>
<dbReference type="EMBL" id="JAWDGP010004646">
    <property type="protein sequence ID" value="KAK3762767.1"/>
    <property type="molecule type" value="Genomic_DNA"/>
</dbReference>
<dbReference type="Proteomes" id="UP001283361">
    <property type="component" value="Unassembled WGS sequence"/>
</dbReference>
<evidence type="ECO:0000256" key="1">
    <source>
        <dbReference type="SAM" id="SignalP"/>
    </source>
</evidence>
<keyword evidence="3" id="KW-1185">Reference proteome</keyword>
<proteinExistence type="predicted"/>
<feature type="chain" id="PRO_5042060340" evidence="1">
    <location>
        <begin position="20"/>
        <end position="103"/>
    </location>
</feature>
<reference evidence="2" key="1">
    <citation type="journal article" date="2023" name="G3 (Bethesda)">
        <title>A reference genome for the long-term kleptoplast-retaining sea slug Elysia crispata morphotype clarki.</title>
        <authorList>
            <person name="Eastman K.E."/>
            <person name="Pendleton A.L."/>
            <person name="Shaikh M.A."/>
            <person name="Suttiyut T."/>
            <person name="Ogas R."/>
            <person name="Tomko P."/>
            <person name="Gavelis G."/>
            <person name="Widhalm J.R."/>
            <person name="Wisecaver J.H."/>
        </authorList>
    </citation>
    <scope>NUCLEOTIDE SEQUENCE</scope>
    <source>
        <strain evidence="2">ECLA1</strain>
    </source>
</reference>
<gene>
    <name evidence="2" type="ORF">RRG08_020900</name>
</gene>
<protein>
    <submittedName>
        <fullName evidence="2">Uncharacterized protein</fullName>
    </submittedName>
</protein>